<sequence length="332" mass="38193">MDIILPIADHLVLDNVWAKLVPLTAFVDTPSIPTSSPQAILSTAPSAWTELLRSLPHPPISAEVASSALNSTVSAMSAWPRDYFPRQVVSISVLTIIGIHILYFLFAGLSYYFIFDHQMMKHPKFLKNQVRLEIQSSLRAFPGMTALTLPWFVAEVRGHSQLYDDVEKYGWTYLVLSVPLYLLFTDYFIYWIHRGLHHPLIYKYVHKPHHKWLIPTPFASHAFHFLDGYLQSIPYHVFVQIFPMQRVLHLFLFVAVNIWSIFIHDSEMITGSMWESIINGPSHHTLHHLYFTCNYGQYFTWADRAGGSYKHPMPELDPFLEVVAAKKAGKAE</sequence>
<accession>A0A0C3LKD6</accession>
<evidence type="ECO:0000313" key="8">
    <source>
        <dbReference type="Proteomes" id="UP000054248"/>
    </source>
</evidence>
<dbReference type="GO" id="GO:0005506">
    <property type="term" value="F:iron ion binding"/>
    <property type="evidence" value="ECO:0007669"/>
    <property type="project" value="InterPro"/>
</dbReference>
<keyword evidence="4 5" id="KW-0472">Membrane</keyword>
<dbReference type="Pfam" id="PF04116">
    <property type="entry name" value="FA_hydroxylase"/>
    <property type="match status" value="1"/>
</dbReference>
<reference evidence="7 8" key="1">
    <citation type="submission" date="2014-04" db="EMBL/GenBank/DDBJ databases">
        <authorList>
            <consortium name="DOE Joint Genome Institute"/>
            <person name="Kuo A."/>
            <person name="Girlanda M."/>
            <person name="Perotto S."/>
            <person name="Kohler A."/>
            <person name="Nagy L.G."/>
            <person name="Floudas D."/>
            <person name="Copeland A."/>
            <person name="Barry K.W."/>
            <person name="Cichocki N."/>
            <person name="Veneault-Fourrey C."/>
            <person name="LaButti K."/>
            <person name="Lindquist E.A."/>
            <person name="Lipzen A."/>
            <person name="Lundell T."/>
            <person name="Morin E."/>
            <person name="Murat C."/>
            <person name="Sun H."/>
            <person name="Tunlid A."/>
            <person name="Henrissat B."/>
            <person name="Grigoriev I.V."/>
            <person name="Hibbett D.S."/>
            <person name="Martin F."/>
            <person name="Nordberg H.P."/>
            <person name="Cantor M.N."/>
            <person name="Hua S.X."/>
        </authorList>
    </citation>
    <scope>NUCLEOTIDE SEQUENCE [LARGE SCALE GENOMIC DNA]</scope>
    <source>
        <strain evidence="7 8">MUT 4182</strain>
    </source>
</reference>
<dbReference type="HOGENOM" id="CLU_047036_3_1_1"/>
<dbReference type="GO" id="GO:0008610">
    <property type="term" value="P:lipid biosynthetic process"/>
    <property type="evidence" value="ECO:0007669"/>
    <property type="project" value="InterPro"/>
</dbReference>
<name>A0A0C3LKD6_9AGAM</name>
<dbReference type="InterPro" id="IPR006694">
    <property type="entry name" value="Fatty_acid_hydroxylase"/>
</dbReference>
<dbReference type="GO" id="GO:0016491">
    <property type="term" value="F:oxidoreductase activity"/>
    <property type="evidence" value="ECO:0007669"/>
    <property type="project" value="InterPro"/>
</dbReference>
<evidence type="ECO:0000256" key="3">
    <source>
        <dbReference type="ARBA" id="ARBA00022989"/>
    </source>
</evidence>
<dbReference type="PANTHER" id="PTHR11863">
    <property type="entry name" value="STEROL DESATURASE"/>
    <property type="match status" value="1"/>
</dbReference>
<evidence type="ECO:0000259" key="6">
    <source>
        <dbReference type="Pfam" id="PF04116"/>
    </source>
</evidence>
<dbReference type="InterPro" id="IPR050307">
    <property type="entry name" value="Sterol_Desaturase_Related"/>
</dbReference>
<organism evidence="7 8">
    <name type="scientific">Tulasnella calospora MUT 4182</name>
    <dbReference type="NCBI Taxonomy" id="1051891"/>
    <lineage>
        <taxon>Eukaryota</taxon>
        <taxon>Fungi</taxon>
        <taxon>Dikarya</taxon>
        <taxon>Basidiomycota</taxon>
        <taxon>Agaricomycotina</taxon>
        <taxon>Agaricomycetes</taxon>
        <taxon>Cantharellales</taxon>
        <taxon>Tulasnellaceae</taxon>
        <taxon>Tulasnella</taxon>
    </lineage>
</organism>
<comment type="subcellular location">
    <subcellularLocation>
        <location evidence="1">Membrane</location>
    </subcellularLocation>
</comment>
<feature type="transmembrane region" description="Helical" evidence="5">
    <location>
        <begin position="89"/>
        <end position="115"/>
    </location>
</feature>
<gene>
    <name evidence="7" type="ORF">M407DRAFT_13385</name>
</gene>
<dbReference type="EMBL" id="KN822942">
    <property type="protein sequence ID" value="KIO34573.1"/>
    <property type="molecule type" value="Genomic_DNA"/>
</dbReference>
<keyword evidence="8" id="KW-1185">Reference proteome</keyword>
<feature type="transmembrane region" description="Helical" evidence="5">
    <location>
        <begin position="242"/>
        <end position="263"/>
    </location>
</feature>
<dbReference type="OrthoDB" id="6354873at2759"/>
<reference evidence="8" key="2">
    <citation type="submission" date="2015-01" db="EMBL/GenBank/DDBJ databases">
        <title>Evolutionary Origins and Diversification of the Mycorrhizal Mutualists.</title>
        <authorList>
            <consortium name="DOE Joint Genome Institute"/>
            <consortium name="Mycorrhizal Genomics Consortium"/>
            <person name="Kohler A."/>
            <person name="Kuo A."/>
            <person name="Nagy L.G."/>
            <person name="Floudas D."/>
            <person name="Copeland A."/>
            <person name="Barry K.W."/>
            <person name="Cichocki N."/>
            <person name="Veneault-Fourrey C."/>
            <person name="LaButti K."/>
            <person name="Lindquist E.A."/>
            <person name="Lipzen A."/>
            <person name="Lundell T."/>
            <person name="Morin E."/>
            <person name="Murat C."/>
            <person name="Riley R."/>
            <person name="Ohm R."/>
            <person name="Sun H."/>
            <person name="Tunlid A."/>
            <person name="Henrissat B."/>
            <person name="Grigoriev I.V."/>
            <person name="Hibbett D.S."/>
            <person name="Martin F."/>
        </authorList>
    </citation>
    <scope>NUCLEOTIDE SEQUENCE [LARGE SCALE GENOMIC DNA]</scope>
    <source>
        <strain evidence="8">MUT 4182</strain>
    </source>
</reference>
<dbReference type="GO" id="GO:0016020">
    <property type="term" value="C:membrane"/>
    <property type="evidence" value="ECO:0007669"/>
    <property type="project" value="UniProtKB-SubCell"/>
</dbReference>
<evidence type="ECO:0000313" key="7">
    <source>
        <dbReference type="EMBL" id="KIO34573.1"/>
    </source>
</evidence>
<dbReference type="Proteomes" id="UP000054248">
    <property type="component" value="Unassembled WGS sequence"/>
</dbReference>
<evidence type="ECO:0000256" key="5">
    <source>
        <dbReference type="SAM" id="Phobius"/>
    </source>
</evidence>
<feature type="transmembrane region" description="Helical" evidence="5">
    <location>
        <begin position="173"/>
        <end position="192"/>
    </location>
</feature>
<keyword evidence="3 5" id="KW-1133">Transmembrane helix</keyword>
<feature type="domain" description="Fatty acid hydroxylase" evidence="6">
    <location>
        <begin position="179"/>
        <end position="307"/>
    </location>
</feature>
<evidence type="ECO:0000256" key="4">
    <source>
        <dbReference type="ARBA" id="ARBA00023136"/>
    </source>
</evidence>
<dbReference type="STRING" id="1051891.A0A0C3LKD6"/>
<proteinExistence type="predicted"/>
<keyword evidence="2 5" id="KW-0812">Transmembrane</keyword>
<protein>
    <recommendedName>
        <fullName evidence="6">Fatty acid hydroxylase domain-containing protein</fullName>
    </recommendedName>
</protein>
<feature type="transmembrane region" description="Helical" evidence="5">
    <location>
        <begin position="136"/>
        <end position="153"/>
    </location>
</feature>
<dbReference type="AlphaFoldDB" id="A0A0C3LKD6"/>
<evidence type="ECO:0000256" key="1">
    <source>
        <dbReference type="ARBA" id="ARBA00004370"/>
    </source>
</evidence>
<evidence type="ECO:0000256" key="2">
    <source>
        <dbReference type="ARBA" id="ARBA00022692"/>
    </source>
</evidence>